<accession>A0ABP7R7B7</accession>
<sequence length="335" mass="38110">MHVYPAIKNYEPVKSIKRNGILLILSAKNVMKLILVSAAKRYAKFARLFIFTKYLLTVSPLMKKLFTLITLFILAQNVTAQKKVLRQIADSINAEGEMLYRSEWASGHSTQIFASSFGRKKLLSGGYFSYETKKEMTTIFFSKNEGPVVLATVKFDHGLDSSKYSIDTTTRKFTENEKEFYTIRSKAAQAVLNDTLFKFYEHTSLNLVPIIKNGTKKVYVITAQTAPDEILLGNDYLINFDKDNGIIRKTKLHNNLIPLGTGGKEAIKASSHQHLGETSPFITATDICAFKLWKAKTTWVISFVVSVGYVSAWHFRDEFLEILTQDEWQKIMKNK</sequence>
<organism evidence="2 3">
    <name type="scientific">Mucilaginibacter dorajii</name>
    <dbReference type="NCBI Taxonomy" id="692994"/>
    <lineage>
        <taxon>Bacteria</taxon>
        <taxon>Pseudomonadati</taxon>
        <taxon>Bacteroidota</taxon>
        <taxon>Sphingobacteriia</taxon>
        <taxon>Sphingobacteriales</taxon>
        <taxon>Sphingobacteriaceae</taxon>
        <taxon>Mucilaginibacter</taxon>
    </lineage>
</organism>
<feature type="transmembrane region" description="Helical" evidence="1">
    <location>
        <begin position="20"/>
        <end position="39"/>
    </location>
</feature>
<feature type="transmembrane region" description="Helical" evidence="1">
    <location>
        <begin position="51"/>
        <end position="75"/>
    </location>
</feature>
<keyword evidence="1" id="KW-1133">Transmembrane helix</keyword>
<evidence type="ECO:0000313" key="2">
    <source>
        <dbReference type="EMBL" id="GAA3993605.1"/>
    </source>
</evidence>
<keyword evidence="1" id="KW-0812">Transmembrane</keyword>
<reference evidence="3" key="1">
    <citation type="journal article" date="2019" name="Int. J. Syst. Evol. Microbiol.">
        <title>The Global Catalogue of Microorganisms (GCM) 10K type strain sequencing project: providing services to taxonomists for standard genome sequencing and annotation.</title>
        <authorList>
            <consortium name="The Broad Institute Genomics Platform"/>
            <consortium name="The Broad Institute Genome Sequencing Center for Infectious Disease"/>
            <person name="Wu L."/>
            <person name="Ma J."/>
        </authorList>
    </citation>
    <scope>NUCLEOTIDE SEQUENCE [LARGE SCALE GENOMIC DNA]</scope>
    <source>
        <strain evidence="3">JCM 16601</strain>
    </source>
</reference>
<keyword evidence="3" id="KW-1185">Reference proteome</keyword>
<protein>
    <submittedName>
        <fullName evidence="2">Uncharacterized protein</fullName>
    </submittedName>
</protein>
<proteinExistence type="predicted"/>
<keyword evidence="1" id="KW-0472">Membrane</keyword>
<evidence type="ECO:0000256" key="1">
    <source>
        <dbReference type="SAM" id="Phobius"/>
    </source>
</evidence>
<evidence type="ECO:0000313" key="3">
    <source>
        <dbReference type="Proteomes" id="UP001500742"/>
    </source>
</evidence>
<dbReference type="EMBL" id="BAAAZC010000052">
    <property type="protein sequence ID" value="GAA3993605.1"/>
    <property type="molecule type" value="Genomic_DNA"/>
</dbReference>
<name>A0ABP7R7B7_9SPHI</name>
<gene>
    <name evidence="2" type="ORF">GCM10022210_54500</name>
</gene>
<dbReference type="Proteomes" id="UP001500742">
    <property type="component" value="Unassembled WGS sequence"/>
</dbReference>
<comment type="caution">
    <text evidence="2">The sequence shown here is derived from an EMBL/GenBank/DDBJ whole genome shotgun (WGS) entry which is preliminary data.</text>
</comment>